<dbReference type="AlphaFoldDB" id="A0A553ZYL2"/>
<reference evidence="1 2" key="1">
    <citation type="submission" date="2019-07" db="EMBL/GenBank/DDBJ databases">
        <authorList>
            <person name="Park Y.J."/>
            <person name="Jeong S.E."/>
            <person name="Jung H.S."/>
        </authorList>
    </citation>
    <scope>NUCLEOTIDE SEQUENCE [LARGE SCALE GENOMIC DNA]</scope>
    <source>
        <strain evidence="2">P16(2019)</strain>
    </source>
</reference>
<proteinExistence type="predicted"/>
<sequence length="79" mass="9604">MMGKDHEMDWIKPMLKHIAMLTAENELLKKKLFEKEILDEREYSKRFEEREFSEKVKETIKDVTAMSEEEYIQAFKSDE</sequence>
<name>A0A553ZYL2_9BACI</name>
<evidence type="ECO:0000313" key="2">
    <source>
        <dbReference type="Proteomes" id="UP000318521"/>
    </source>
</evidence>
<accession>A0A553ZYL2</accession>
<protein>
    <submittedName>
        <fullName evidence="1">Uncharacterized protein</fullName>
    </submittedName>
</protein>
<evidence type="ECO:0000313" key="1">
    <source>
        <dbReference type="EMBL" id="TSB46537.1"/>
    </source>
</evidence>
<comment type="caution">
    <text evidence="1">The sequence shown here is derived from an EMBL/GenBank/DDBJ whole genome shotgun (WGS) entry which is preliminary data.</text>
</comment>
<gene>
    <name evidence="1" type="ORF">FN960_09230</name>
</gene>
<keyword evidence="2" id="KW-1185">Reference proteome</keyword>
<dbReference type="Proteomes" id="UP000318521">
    <property type="component" value="Unassembled WGS sequence"/>
</dbReference>
<organism evidence="1 2">
    <name type="scientific">Alkalicoccobacillus porphyridii</name>
    <dbReference type="NCBI Taxonomy" id="2597270"/>
    <lineage>
        <taxon>Bacteria</taxon>
        <taxon>Bacillati</taxon>
        <taxon>Bacillota</taxon>
        <taxon>Bacilli</taxon>
        <taxon>Bacillales</taxon>
        <taxon>Bacillaceae</taxon>
        <taxon>Alkalicoccobacillus</taxon>
    </lineage>
</organism>
<dbReference type="RefSeq" id="WP_143848434.1">
    <property type="nucleotide sequence ID" value="NZ_VLXZ01000005.1"/>
</dbReference>
<dbReference type="EMBL" id="VLXZ01000005">
    <property type="protein sequence ID" value="TSB46537.1"/>
    <property type="molecule type" value="Genomic_DNA"/>
</dbReference>